<dbReference type="Proteomes" id="UP000824232">
    <property type="component" value="Unassembled WGS sequence"/>
</dbReference>
<dbReference type="InterPro" id="IPR016747">
    <property type="entry name" value="Phosphotransbutyrylase"/>
</dbReference>
<evidence type="ECO:0000313" key="3">
    <source>
        <dbReference type="EMBL" id="HIR59076.1"/>
    </source>
</evidence>
<sequence length="165" mass="18994">MKKTILFIFVILWMIIIFLFSNMNSTSSNGSSTKIINDTIEQTVEIAESTGIIDEKPSEKEINNLVDDLNTPLRKCAHSTVYFILAILLILAIKEINKDKRKVVIFTFIISFIYACTDEIHQLFISGRTGHFTDVLIDMIGVILACLIYIFITYKKREMNYEKNK</sequence>
<organism evidence="3 4">
    <name type="scientific">Candidatus Onthousia excrementipullorum</name>
    <dbReference type="NCBI Taxonomy" id="2840884"/>
    <lineage>
        <taxon>Bacteria</taxon>
        <taxon>Bacillati</taxon>
        <taxon>Bacillota</taxon>
        <taxon>Bacilli</taxon>
        <taxon>Candidatus Onthousia</taxon>
    </lineage>
</organism>
<reference evidence="3" key="2">
    <citation type="journal article" date="2021" name="PeerJ">
        <title>Extensive microbial diversity within the chicken gut microbiome revealed by metagenomics and culture.</title>
        <authorList>
            <person name="Gilroy R."/>
            <person name="Ravi A."/>
            <person name="Getino M."/>
            <person name="Pursley I."/>
            <person name="Horton D.L."/>
            <person name="Alikhan N.F."/>
            <person name="Baker D."/>
            <person name="Gharbi K."/>
            <person name="Hall N."/>
            <person name="Watson M."/>
            <person name="Adriaenssens E.M."/>
            <person name="Foster-Nyarko E."/>
            <person name="Jarju S."/>
            <person name="Secka A."/>
            <person name="Antonio M."/>
            <person name="Oren A."/>
            <person name="Chaudhuri R.R."/>
            <person name="La Ragione R."/>
            <person name="Hildebrand F."/>
            <person name="Pallen M.J."/>
        </authorList>
    </citation>
    <scope>NUCLEOTIDE SEQUENCE</scope>
    <source>
        <strain evidence="3">CHK184-20233</strain>
    </source>
</reference>
<gene>
    <name evidence="3" type="ORF">IAB38_03405</name>
</gene>
<feature type="transmembrane region" description="Helical" evidence="1">
    <location>
        <begin position="103"/>
        <end position="124"/>
    </location>
</feature>
<dbReference type="AlphaFoldDB" id="A0A9D1J2W6"/>
<accession>A0A9D1J2W6</accession>
<keyword evidence="1" id="KW-1133">Transmembrane helix</keyword>
<reference evidence="3" key="1">
    <citation type="submission" date="2020-10" db="EMBL/GenBank/DDBJ databases">
        <authorList>
            <person name="Gilroy R."/>
        </authorList>
    </citation>
    <scope>NUCLEOTIDE SEQUENCE</scope>
    <source>
        <strain evidence="3">CHK184-20233</strain>
    </source>
</reference>
<feature type="domain" description="VanZ-like" evidence="2">
    <location>
        <begin position="7"/>
        <end position="152"/>
    </location>
</feature>
<proteinExistence type="predicted"/>
<dbReference type="PANTHER" id="PTHR28008:SF1">
    <property type="entry name" value="DOMAIN PROTEIN, PUTATIVE (AFU_ORTHOLOGUE AFUA_3G10980)-RELATED"/>
    <property type="match status" value="1"/>
</dbReference>
<comment type="caution">
    <text evidence="3">The sequence shown here is derived from an EMBL/GenBank/DDBJ whole genome shotgun (WGS) entry which is preliminary data.</text>
</comment>
<feature type="transmembrane region" description="Helical" evidence="1">
    <location>
        <begin position="136"/>
        <end position="154"/>
    </location>
</feature>
<dbReference type="PIRSF" id="PIRSF019083">
    <property type="entry name" value="UCP019083_VanZ"/>
    <property type="match status" value="1"/>
</dbReference>
<evidence type="ECO:0000259" key="2">
    <source>
        <dbReference type="Pfam" id="PF04892"/>
    </source>
</evidence>
<dbReference type="Pfam" id="PF04892">
    <property type="entry name" value="VanZ"/>
    <property type="match status" value="1"/>
</dbReference>
<keyword evidence="1" id="KW-0812">Transmembrane</keyword>
<dbReference type="EMBL" id="DVHC01000035">
    <property type="protein sequence ID" value="HIR59076.1"/>
    <property type="molecule type" value="Genomic_DNA"/>
</dbReference>
<dbReference type="NCBIfam" id="NF037970">
    <property type="entry name" value="vanZ_1"/>
    <property type="match status" value="1"/>
</dbReference>
<feature type="transmembrane region" description="Helical" evidence="1">
    <location>
        <begin position="79"/>
        <end position="96"/>
    </location>
</feature>
<keyword evidence="1" id="KW-0472">Membrane</keyword>
<evidence type="ECO:0000313" key="4">
    <source>
        <dbReference type="Proteomes" id="UP000824232"/>
    </source>
</evidence>
<evidence type="ECO:0000256" key="1">
    <source>
        <dbReference type="SAM" id="Phobius"/>
    </source>
</evidence>
<name>A0A9D1J2W6_9FIRM</name>
<dbReference type="PANTHER" id="PTHR28008">
    <property type="entry name" value="DOMAIN PROTEIN, PUTATIVE (AFU_ORTHOLOGUE AFUA_3G10980)-RELATED"/>
    <property type="match status" value="1"/>
</dbReference>
<feature type="transmembrane region" description="Helical" evidence="1">
    <location>
        <begin position="5"/>
        <end position="23"/>
    </location>
</feature>
<protein>
    <submittedName>
        <fullName evidence="3">VanZ family protein</fullName>
    </submittedName>
</protein>
<dbReference type="InterPro" id="IPR006976">
    <property type="entry name" value="VanZ-like"/>
</dbReference>